<dbReference type="InterPro" id="IPR041602">
    <property type="entry name" value="Quercetinase_C"/>
</dbReference>
<organism evidence="5 6">
    <name type="scientific">Archangium lansingense</name>
    <dbReference type="NCBI Taxonomy" id="2995310"/>
    <lineage>
        <taxon>Bacteria</taxon>
        <taxon>Pseudomonadati</taxon>
        <taxon>Myxococcota</taxon>
        <taxon>Myxococcia</taxon>
        <taxon>Myxococcales</taxon>
        <taxon>Cystobacterineae</taxon>
        <taxon>Archangiaceae</taxon>
        <taxon>Archangium</taxon>
    </lineage>
</organism>
<evidence type="ECO:0000313" key="6">
    <source>
        <dbReference type="Proteomes" id="UP001207654"/>
    </source>
</evidence>
<dbReference type="Gene3D" id="2.60.120.10">
    <property type="entry name" value="Jelly Rolls"/>
    <property type="match status" value="2"/>
</dbReference>
<evidence type="ECO:0000313" key="5">
    <source>
        <dbReference type="EMBL" id="MCY1083375.1"/>
    </source>
</evidence>
<dbReference type="InterPro" id="IPR014710">
    <property type="entry name" value="RmlC-like_jellyroll"/>
</dbReference>
<evidence type="ECO:0000259" key="3">
    <source>
        <dbReference type="Pfam" id="PF02678"/>
    </source>
</evidence>
<evidence type="ECO:0000259" key="4">
    <source>
        <dbReference type="Pfam" id="PF17954"/>
    </source>
</evidence>
<dbReference type="EMBL" id="JAPNKA010000001">
    <property type="protein sequence ID" value="MCY1083375.1"/>
    <property type="molecule type" value="Genomic_DNA"/>
</dbReference>
<dbReference type="Pfam" id="PF02678">
    <property type="entry name" value="Pirin"/>
    <property type="match status" value="1"/>
</dbReference>
<sequence length="261" mass="27938">MKLGRRALVRGGSHLLGLAALGCSSPPKPAPAADVRLRPLSSLPVTELPWLRLRDHFIATVGPHAGKGRPLGSLLVLADATFAPRSRFPLHPHREMEILSIVLSGELSHHGDQSHGATLRPREAQLISAREGMVHAEGNETDEDTRMFQLWFTPEQHGGAPAYFRRSVPPAPSGGRHLMAGDEAMPLRSDARVWWLDLAAGQETAIAVAAGRAGYLLSLDDPLQLGEGRVLARGEGAQLNQGGLTLRASQDCGALWIDVAA</sequence>
<dbReference type="PROSITE" id="PS51257">
    <property type="entry name" value="PROKAR_LIPOPROTEIN"/>
    <property type="match status" value="1"/>
</dbReference>
<evidence type="ECO:0000256" key="1">
    <source>
        <dbReference type="ARBA" id="ARBA00008416"/>
    </source>
</evidence>
<protein>
    <submittedName>
        <fullName evidence="5">Pirin family protein</fullName>
    </submittedName>
</protein>
<dbReference type="Proteomes" id="UP001207654">
    <property type="component" value="Unassembled WGS sequence"/>
</dbReference>
<keyword evidence="6" id="KW-1185">Reference proteome</keyword>
<dbReference type="Pfam" id="PF17954">
    <property type="entry name" value="Pirin_C_2"/>
    <property type="match status" value="1"/>
</dbReference>
<dbReference type="InterPro" id="IPR006311">
    <property type="entry name" value="TAT_signal"/>
</dbReference>
<dbReference type="PANTHER" id="PTHR43212">
    <property type="entry name" value="QUERCETIN 2,3-DIOXYGENASE"/>
    <property type="match status" value="1"/>
</dbReference>
<comment type="similarity">
    <text evidence="1 2">Belongs to the pirin family.</text>
</comment>
<dbReference type="RefSeq" id="WP_267541909.1">
    <property type="nucleotide sequence ID" value="NZ_JAPNKA010000001.1"/>
</dbReference>
<evidence type="ECO:0000256" key="2">
    <source>
        <dbReference type="RuleBase" id="RU003457"/>
    </source>
</evidence>
<gene>
    <name evidence="5" type="ORF">OV287_53960</name>
</gene>
<accession>A0ABT4ANW2</accession>
<dbReference type="PROSITE" id="PS51318">
    <property type="entry name" value="TAT"/>
    <property type="match status" value="1"/>
</dbReference>
<dbReference type="SUPFAM" id="SSF51182">
    <property type="entry name" value="RmlC-like cupins"/>
    <property type="match status" value="1"/>
</dbReference>
<proteinExistence type="inferred from homology"/>
<feature type="domain" description="Pirin N-terminal" evidence="3">
    <location>
        <begin position="85"/>
        <end position="151"/>
    </location>
</feature>
<dbReference type="InterPro" id="IPR012093">
    <property type="entry name" value="Pirin"/>
</dbReference>
<comment type="caution">
    <text evidence="5">The sequence shown here is derived from an EMBL/GenBank/DDBJ whole genome shotgun (WGS) entry which is preliminary data.</text>
</comment>
<dbReference type="InterPro" id="IPR011051">
    <property type="entry name" value="RmlC_Cupin_sf"/>
</dbReference>
<dbReference type="PANTHER" id="PTHR43212:SF3">
    <property type="entry name" value="QUERCETIN 2,3-DIOXYGENASE"/>
    <property type="match status" value="1"/>
</dbReference>
<dbReference type="InterPro" id="IPR003829">
    <property type="entry name" value="Pirin_N_dom"/>
</dbReference>
<name>A0ABT4ANW2_9BACT</name>
<feature type="domain" description="Quercetin 2,3-dioxygenase C-terminal cupin" evidence="4">
    <location>
        <begin position="182"/>
        <end position="259"/>
    </location>
</feature>
<reference evidence="5 6" key="1">
    <citation type="submission" date="2022-11" db="EMBL/GenBank/DDBJ databases">
        <title>Minimal conservation of predation-associated metabolite biosynthetic gene clusters underscores biosynthetic potential of Myxococcota including descriptions for ten novel species: Archangium lansinium sp. nov., Myxococcus landrumus sp. nov., Nannocystis bai.</title>
        <authorList>
            <person name="Ahearne A."/>
            <person name="Stevens C."/>
            <person name="Phillips K."/>
        </authorList>
    </citation>
    <scope>NUCLEOTIDE SEQUENCE [LARGE SCALE GENOMIC DNA]</scope>
    <source>
        <strain evidence="5 6">MIWBW</strain>
    </source>
</reference>